<reference evidence="1" key="1">
    <citation type="submission" date="2021-02" db="EMBL/GenBank/DDBJ databases">
        <authorList>
            <person name="Nowell W R."/>
        </authorList>
    </citation>
    <scope>NUCLEOTIDE SEQUENCE</scope>
</reference>
<gene>
    <name evidence="1" type="ORF">MBJ925_LOCUS7026</name>
</gene>
<comment type="caution">
    <text evidence="1">The sequence shown here is derived from an EMBL/GenBank/DDBJ whole genome shotgun (WGS) entry which is preliminary data.</text>
</comment>
<protein>
    <submittedName>
        <fullName evidence="1">Uncharacterized protein</fullName>
    </submittedName>
</protein>
<sequence>MYQPHPITLAYRKHDNVIRLLQFFLHNLYISYVCRATAEQTQQKSYSNGSSSTAIDVPNSSSPTIGAYVFGRFFSFGTTPPAFTVDNPLAAKAANLGDVNHNI</sequence>
<evidence type="ECO:0000313" key="2">
    <source>
        <dbReference type="Proteomes" id="UP000663824"/>
    </source>
</evidence>
<accession>A0A816LVZ3</accession>
<proteinExistence type="predicted"/>
<dbReference type="AlphaFoldDB" id="A0A816LVZ3"/>
<dbReference type="EMBL" id="CAJNRE010002376">
    <property type="protein sequence ID" value="CAF1975792.1"/>
    <property type="molecule type" value="Genomic_DNA"/>
</dbReference>
<dbReference type="Proteomes" id="UP000663824">
    <property type="component" value="Unassembled WGS sequence"/>
</dbReference>
<name>A0A816LVZ3_9BILA</name>
<organism evidence="1 2">
    <name type="scientific">Rotaria magnacalcarata</name>
    <dbReference type="NCBI Taxonomy" id="392030"/>
    <lineage>
        <taxon>Eukaryota</taxon>
        <taxon>Metazoa</taxon>
        <taxon>Spiralia</taxon>
        <taxon>Gnathifera</taxon>
        <taxon>Rotifera</taxon>
        <taxon>Eurotatoria</taxon>
        <taxon>Bdelloidea</taxon>
        <taxon>Philodinida</taxon>
        <taxon>Philodinidae</taxon>
        <taxon>Rotaria</taxon>
    </lineage>
</organism>
<evidence type="ECO:0000313" key="1">
    <source>
        <dbReference type="EMBL" id="CAF1975792.1"/>
    </source>
</evidence>